<dbReference type="InterPro" id="IPR036388">
    <property type="entry name" value="WH-like_DNA-bd_sf"/>
</dbReference>
<dbReference type="InterPro" id="IPR039422">
    <property type="entry name" value="MarR/SlyA-like"/>
</dbReference>
<feature type="domain" description="HTH marR-type" evidence="4">
    <location>
        <begin position="1"/>
        <end position="136"/>
    </location>
</feature>
<dbReference type="GO" id="GO:0003677">
    <property type="term" value="F:DNA binding"/>
    <property type="evidence" value="ECO:0007669"/>
    <property type="project" value="UniProtKB-KW"/>
</dbReference>
<protein>
    <submittedName>
        <fullName evidence="5">Winged helix DNA-binding protein</fullName>
    </submittedName>
</protein>
<name>A0ABU4WL17_9FIRM</name>
<dbReference type="SMART" id="SM00347">
    <property type="entry name" value="HTH_MARR"/>
    <property type="match status" value="1"/>
</dbReference>
<keyword evidence="6" id="KW-1185">Reference proteome</keyword>
<dbReference type="PANTHER" id="PTHR33164">
    <property type="entry name" value="TRANSCRIPTIONAL REGULATOR, MARR FAMILY"/>
    <property type="match status" value="1"/>
</dbReference>
<evidence type="ECO:0000256" key="1">
    <source>
        <dbReference type="ARBA" id="ARBA00023015"/>
    </source>
</evidence>
<dbReference type="InterPro" id="IPR055166">
    <property type="entry name" value="Transc_reg_Sar_Rot_HTH"/>
</dbReference>
<organism evidence="5 6">
    <name type="scientific">Absicoccus intestinalis</name>
    <dbReference type="NCBI Taxonomy" id="2926319"/>
    <lineage>
        <taxon>Bacteria</taxon>
        <taxon>Bacillati</taxon>
        <taxon>Bacillota</taxon>
        <taxon>Erysipelotrichia</taxon>
        <taxon>Erysipelotrichales</taxon>
        <taxon>Erysipelotrichaceae</taxon>
        <taxon>Absicoccus</taxon>
    </lineage>
</organism>
<dbReference type="RefSeq" id="WP_320325538.1">
    <property type="nucleotide sequence ID" value="NZ_JALBUS010000006.1"/>
</dbReference>
<evidence type="ECO:0000259" key="4">
    <source>
        <dbReference type="PROSITE" id="PS50995"/>
    </source>
</evidence>
<keyword evidence="1" id="KW-0805">Transcription regulation</keyword>
<keyword evidence="3" id="KW-0804">Transcription</keyword>
<reference evidence="5 6" key="1">
    <citation type="submission" date="2022-03" db="EMBL/GenBank/DDBJ databases">
        <title>Novel taxa within the pig intestine.</title>
        <authorList>
            <person name="Wylensek D."/>
            <person name="Bishof K."/>
            <person name="Afrizal A."/>
            <person name="Clavel T."/>
        </authorList>
    </citation>
    <scope>NUCLEOTIDE SEQUENCE [LARGE SCALE GENOMIC DNA]</scope>
    <source>
        <strain evidence="5 6">Cla-KB-P134</strain>
    </source>
</reference>
<dbReference type="Proteomes" id="UP001285244">
    <property type="component" value="Unassembled WGS sequence"/>
</dbReference>
<proteinExistence type="predicted"/>
<dbReference type="Pfam" id="PF22381">
    <property type="entry name" value="Staph_reg_Sar_Rot"/>
    <property type="match status" value="1"/>
</dbReference>
<dbReference type="Gene3D" id="1.10.10.10">
    <property type="entry name" value="Winged helix-like DNA-binding domain superfamily/Winged helix DNA-binding domain"/>
    <property type="match status" value="1"/>
</dbReference>
<dbReference type="PROSITE" id="PS50995">
    <property type="entry name" value="HTH_MARR_2"/>
    <property type="match status" value="1"/>
</dbReference>
<comment type="caution">
    <text evidence="5">The sequence shown here is derived from an EMBL/GenBank/DDBJ whole genome shotgun (WGS) entry which is preliminary data.</text>
</comment>
<sequence length="147" mass="17042">MNDREMFDAFYLAKRIWELQPELPAGLSSQSIHILDCIHQLKKQKKLVYVSDVSTFLELPRPGITKSIRQLAQMGYVEKKADERDHRMVQVELTSLGQAVVQTYVTDYFRSIEKKLVNIPDTSIHQMAQTIEQIYQVLCKGENQDGR</sequence>
<dbReference type="InterPro" id="IPR036390">
    <property type="entry name" value="WH_DNA-bd_sf"/>
</dbReference>
<evidence type="ECO:0000256" key="3">
    <source>
        <dbReference type="ARBA" id="ARBA00023163"/>
    </source>
</evidence>
<evidence type="ECO:0000313" key="6">
    <source>
        <dbReference type="Proteomes" id="UP001285244"/>
    </source>
</evidence>
<evidence type="ECO:0000256" key="2">
    <source>
        <dbReference type="ARBA" id="ARBA00023125"/>
    </source>
</evidence>
<keyword evidence="2 5" id="KW-0238">DNA-binding</keyword>
<dbReference type="EMBL" id="JALBUS010000006">
    <property type="protein sequence ID" value="MDX8417243.1"/>
    <property type="molecule type" value="Genomic_DNA"/>
</dbReference>
<gene>
    <name evidence="5" type="ORF">MOZ64_05225</name>
</gene>
<accession>A0ABU4WL17</accession>
<dbReference type="InterPro" id="IPR000835">
    <property type="entry name" value="HTH_MarR-typ"/>
</dbReference>
<dbReference type="SUPFAM" id="SSF46785">
    <property type="entry name" value="Winged helix' DNA-binding domain"/>
    <property type="match status" value="1"/>
</dbReference>
<evidence type="ECO:0000313" key="5">
    <source>
        <dbReference type="EMBL" id="MDX8417243.1"/>
    </source>
</evidence>
<dbReference type="PANTHER" id="PTHR33164:SF43">
    <property type="entry name" value="HTH-TYPE TRANSCRIPTIONAL REPRESSOR YETL"/>
    <property type="match status" value="1"/>
</dbReference>